<dbReference type="PROSITE" id="PS51257">
    <property type="entry name" value="PROKAR_LIPOPROTEIN"/>
    <property type="match status" value="1"/>
</dbReference>
<dbReference type="Proteomes" id="UP000673447">
    <property type="component" value="Unassembled WGS sequence"/>
</dbReference>
<dbReference type="PANTHER" id="PTHR43037">
    <property type="entry name" value="UNNAMED PRODUCT-RELATED"/>
    <property type="match status" value="1"/>
</dbReference>
<reference evidence="4" key="1">
    <citation type="journal article" date="2016" name="Int. J. Syst. Evol. Microbiol.">
        <title>Pseudoxanthomonas helianthi sp. nov., isolated from roots of Jerusalem artichoke (Helianthus tuberosus).</title>
        <authorList>
            <person name="Kittiwongwattana C."/>
            <person name="Thawai C."/>
        </authorList>
    </citation>
    <scope>NUCLEOTIDE SEQUENCE</scope>
    <source>
        <strain evidence="4">110414</strain>
    </source>
</reference>
<dbReference type="InterPro" id="IPR050955">
    <property type="entry name" value="Plant_Biomass_Hydrol_Est"/>
</dbReference>
<accession>A0A941ASB9</accession>
<proteinExistence type="predicted"/>
<keyword evidence="1 2" id="KW-0732">Signal</keyword>
<dbReference type="EMBL" id="JAGKTC010000001">
    <property type="protein sequence ID" value="MBP3983027.1"/>
    <property type="molecule type" value="Genomic_DNA"/>
</dbReference>
<sequence>MFHRIAFVLLTLLALAGCAHAPKTAMEHGRFEAREVETGGQRRGYQVFVPAAKHVGKRPVILFLHGSGERGSDNQAQLKAGIGPYLRKHMDDFPAIVVLPQMPADGAWLGDTNRYALAALDSATREFGGDPHHTYLTGLSMGGYGTWEIALAEPQRFAALVPICGALKAPSDELSLFVTPVANEADPYSALASRLHHLPIWIFHGAKDDVVPPADDRKTYAALKAAGADVRYTEFPDADHNSWDPAYNTPELWTWLFAQRQR</sequence>
<evidence type="ECO:0000313" key="4">
    <source>
        <dbReference type="EMBL" id="MBP3983027.1"/>
    </source>
</evidence>
<organism evidence="4 5">
    <name type="scientific">Pseudoxanthomonas helianthi</name>
    <dbReference type="NCBI Taxonomy" id="1453541"/>
    <lineage>
        <taxon>Bacteria</taxon>
        <taxon>Pseudomonadati</taxon>
        <taxon>Pseudomonadota</taxon>
        <taxon>Gammaproteobacteria</taxon>
        <taxon>Lysobacterales</taxon>
        <taxon>Lysobacteraceae</taxon>
        <taxon>Pseudoxanthomonas</taxon>
    </lineage>
</organism>
<dbReference type="InterPro" id="IPR029058">
    <property type="entry name" value="AB_hydrolase_fold"/>
</dbReference>
<evidence type="ECO:0000256" key="2">
    <source>
        <dbReference type="SAM" id="SignalP"/>
    </source>
</evidence>
<dbReference type="PANTHER" id="PTHR43037:SF1">
    <property type="entry name" value="BLL1128 PROTEIN"/>
    <property type="match status" value="1"/>
</dbReference>
<evidence type="ECO:0000259" key="3">
    <source>
        <dbReference type="Pfam" id="PF00326"/>
    </source>
</evidence>
<dbReference type="AlphaFoldDB" id="A0A941ASB9"/>
<dbReference type="SUPFAM" id="SSF53474">
    <property type="entry name" value="alpha/beta-Hydrolases"/>
    <property type="match status" value="1"/>
</dbReference>
<dbReference type="GO" id="GO:0008236">
    <property type="term" value="F:serine-type peptidase activity"/>
    <property type="evidence" value="ECO:0007669"/>
    <property type="project" value="InterPro"/>
</dbReference>
<feature type="chain" id="PRO_5036761492" evidence="2">
    <location>
        <begin position="22"/>
        <end position="262"/>
    </location>
</feature>
<dbReference type="GO" id="GO:0006508">
    <property type="term" value="P:proteolysis"/>
    <property type="evidence" value="ECO:0007669"/>
    <property type="project" value="InterPro"/>
</dbReference>
<gene>
    <name evidence="4" type="ORF">J5837_01210</name>
</gene>
<reference evidence="4" key="2">
    <citation type="submission" date="2021-03" db="EMBL/GenBank/DDBJ databases">
        <authorList>
            <person name="Cao W."/>
        </authorList>
    </citation>
    <scope>NUCLEOTIDE SEQUENCE</scope>
    <source>
        <strain evidence="4">110414</strain>
    </source>
</reference>
<dbReference type="RefSeq" id="WP_210534897.1">
    <property type="nucleotide sequence ID" value="NZ_JAGKTC010000001.1"/>
</dbReference>
<keyword evidence="5" id="KW-1185">Reference proteome</keyword>
<protein>
    <submittedName>
        <fullName evidence="4">Prolyl oligopeptidase family serine peptidase</fullName>
    </submittedName>
</protein>
<dbReference type="Gene3D" id="3.40.50.1820">
    <property type="entry name" value="alpha/beta hydrolase"/>
    <property type="match status" value="1"/>
</dbReference>
<feature type="signal peptide" evidence="2">
    <location>
        <begin position="1"/>
        <end position="21"/>
    </location>
</feature>
<dbReference type="Pfam" id="PF00326">
    <property type="entry name" value="Peptidase_S9"/>
    <property type="match status" value="1"/>
</dbReference>
<evidence type="ECO:0000313" key="5">
    <source>
        <dbReference type="Proteomes" id="UP000673447"/>
    </source>
</evidence>
<evidence type="ECO:0000256" key="1">
    <source>
        <dbReference type="ARBA" id="ARBA00022729"/>
    </source>
</evidence>
<dbReference type="InterPro" id="IPR001375">
    <property type="entry name" value="Peptidase_S9_cat"/>
</dbReference>
<name>A0A941ASB9_9GAMM</name>
<comment type="caution">
    <text evidence="4">The sequence shown here is derived from an EMBL/GenBank/DDBJ whole genome shotgun (WGS) entry which is preliminary data.</text>
</comment>
<feature type="domain" description="Peptidase S9 prolyl oligopeptidase catalytic" evidence="3">
    <location>
        <begin position="117"/>
        <end position="248"/>
    </location>
</feature>